<accession>A0A1A0MKU4</accession>
<dbReference type="Pfam" id="PF06210">
    <property type="entry name" value="DUF1003"/>
    <property type="match status" value="1"/>
</dbReference>
<feature type="transmembrane region" description="Helical" evidence="1">
    <location>
        <begin position="42"/>
        <end position="69"/>
    </location>
</feature>
<proteinExistence type="predicted"/>
<evidence type="ECO:0000313" key="2">
    <source>
        <dbReference type="EMBL" id="OBA85393.1"/>
    </source>
</evidence>
<dbReference type="InterPro" id="IPR010406">
    <property type="entry name" value="DUF1003"/>
</dbReference>
<dbReference type="Proteomes" id="UP000093962">
    <property type="component" value="Unassembled WGS sequence"/>
</dbReference>
<sequence>MTGQQNEHGHLHARRLLENNVLHHPAVIQEAVKRNQNLQLRVADAITAFAGSMSFVYMHAVLFAAWMLFFERTPWPTLTLVVSLEAIFLSTFVMIGQNRQSEFQQAKADHDFQTQEVELKTNTQLTREIHVLTTELHRRIMAADDGKGGSPS</sequence>
<dbReference type="EMBL" id="LZSF01000179">
    <property type="protein sequence ID" value="OBA85393.1"/>
    <property type="molecule type" value="Genomic_DNA"/>
</dbReference>
<keyword evidence="1" id="KW-1133">Transmembrane helix</keyword>
<name>A0A1A0MKU4_MYCMU</name>
<keyword evidence="1" id="KW-0472">Membrane</keyword>
<reference evidence="2 3" key="1">
    <citation type="submission" date="2016-06" db="EMBL/GenBank/DDBJ databases">
        <authorList>
            <person name="Kjaerup R.B."/>
            <person name="Dalgaard T.S."/>
            <person name="Juul-Madsen H.R."/>
        </authorList>
    </citation>
    <scope>NUCLEOTIDE SEQUENCE [LARGE SCALE GENOMIC DNA]</scope>
    <source>
        <strain evidence="2 3">1199456.5</strain>
    </source>
</reference>
<gene>
    <name evidence="2" type="ORF">A5642_02250</name>
</gene>
<feature type="transmembrane region" description="Helical" evidence="1">
    <location>
        <begin position="75"/>
        <end position="95"/>
    </location>
</feature>
<evidence type="ECO:0000256" key="1">
    <source>
        <dbReference type="SAM" id="Phobius"/>
    </source>
</evidence>
<dbReference type="OrthoDB" id="9795736at2"/>
<dbReference type="AlphaFoldDB" id="A0A1A0MKU4"/>
<comment type="caution">
    <text evidence="2">The sequence shown here is derived from an EMBL/GenBank/DDBJ whole genome shotgun (WGS) entry which is preliminary data.</text>
</comment>
<protein>
    <recommendedName>
        <fullName evidence="4">DUF1003 domain-containing protein</fullName>
    </recommendedName>
</protein>
<evidence type="ECO:0000313" key="3">
    <source>
        <dbReference type="Proteomes" id="UP000093962"/>
    </source>
</evidence>
<evidence type="ECO:0008006" key="4">
    <source>
        <dbReference type="Google" id="ProtNLM"/>
    </source>
</evidence>
<dbReference type="RefSeq" id="WP_064859587.1">
    <property type="nucleotide sequence ID" value="NZ_LZSF01000179.1"/>
</dbReference>
<keyword evidence="1" id="KW-0812">Transmembrane</keyword>
<organism evidence="2 3">
    <name type="scientific">Mycolicibacterium mucogenicum</name>
    <name type="common">Mycobacterium mucogenicum</name>
    <dbReference type="NCBI Taxonomy" id="56689"/>
    <lineage>
        <taxon>Bacteria</taxon>
        <taxon>Bacillati</taxon>
        <taxon>Actinomycetota</taxon>
        <taxon>Actinomycetes</taxon>
        <taxon>Mycobacteriales</taxon>
        <taxon>Mycobacteriaceae</taxon>
        <taxon>Mycolicibacterium</taxon>
    </lineage>
</organism>